<dbReference type="SMART" id="SM00849">
    <property type="entry name" value="Lactamase_B"/>
    <property type="match status" value="1"/>
</dbReference>
<organism evidence="7 8">
    <name type="scientific">Neptunicella marina</name>
    <dbReference type="NCBI Taxonomy" id="2125989"/>
    <lineage>
        <taxon>Bacteria</taxon>
        <taxon>Pseudomonadati</taxon>
        <taxon>Pseudomonadota</taxon>
        <taxon>Gammaproteobacteria</taxon>
        <taxon>Alteromonadales</taxon>
        <taxon>Alteromonadaceae</taxon>
        <taxon>Neptunicella</taxon>
    </lineage>
</organism>
<keyword evidence="2" id="KW-0479">Metal-binding</keyword>
<feature type="domain" description="Metallo-beta-lactamase" evidence="6">
    <location>
        <begin position="280"/>
        <end position="457"/>
    </location>
</feature>
<dbReference type="Proteomes" id="UP000601768">
    <property type="component" value="Unassembled WGS sequence"/>
</dbReference>
<evidence type="ECO:0000313" key="7">
    <source>
        <dbReference type="EMBL" id="MBC3765503.1"/>
    </source>
</evidence>
<dbReference type="RefSeq" id="WP_186505978.1">
    <property type="nucleotide sequence ID" value="NZ_JACNEP010000004.1"/>
</dbReference>
<reference evidence="7" key="1">
    <citation type="journal article" date="2018" name="Int. J. Syst. Evol. Microbiol.">
        <title>Neptunicella marina gen. nov., sp. nov., isolated from surface seawater.</title>
        <authorList>
            <person name="Liu X."/>
            <person name="Lai Q."/>
            <person name="Du Y."/>
            <person name="Zhang X."/>
            <person name="Liu Z."/>
            <person name="Sun F."/>
            <person name="Shao Z."/>
        </authorList>
    </citation>
    <scope>NUCLEOTIDE SEQUENCE</scope>
    <source>
        <strain evidence="7">S27-2</strain>
    </source>
</reference>
<comment type="cofactor">
    <cofactor evidence="1">
        <name>Zn(2+)</name>
        <dbReference type="ChEBI" id="CHEBI:29105"/>
    </cofactor>
</comment>
<reference evidence="7" key="2">
    <citation type="submission" date="2020-08" db="EMBL/GenBank/DDBJ databases">
        <authorList>
            <person name="Lai Q."/>
        </authorList>
    </citation>
    <scope>NUCLEOTIDE SEQUENCE</scope>
    <source>
        <strain evidence="7">S27-2</strain>
    </source>
</reference>
<feature type="signal peptide" evidence="5">
    <location>
        <begin position="1"/>
        <end position="19"/>
    </location>
</feature>
<dbReference type="GO" id="GO:0017001">
    <property type="term" value="P:antibiotic catabolic process"/>
    <property type="evidence" value="ECO:0007669"/>
    <property type="project" value="InterPro"/>
</dbReference>
<dbReference type="GO" id="GO:0008800">
    <property type="term" value="F:beta-lactamase activity"/>
    <property type="evidence" value="ECO:0007669"/>
    <property type="project" value="InterPro"/>
</dbReference>
<dbReference type="InterPro" id="IPR001279">
    <property type="entry name" value="Metallo-B-lactamas"/>
</dbReference>
<keyword evidence="8" id="KW-1185">Reference proteome</keyword>
<evidence type="ECO:0000256" key="2">
    <source>
        <dbReference type="ARBA" id="ARBA00022723"/>
    </source>
</evidence>
<evidence type="ECO:0000313" key="8">
    <source>
        <dbReference type="Proteomes" id="UP000601768"/>
    </source>
</evidence>
<dbReference type="AlphaFoldDB" id="A0A8J6M1I3"/>
<evidence type="ECO:0000256" key="3">
    <source>
        <dbReference type="ARBA" id="ARBA00022801"/>
    </source>
</evidence>
<dbReference type="GO" id="GO:0008270">
    <property type="term" value="F:zinc ion binding"/>
    <property type="evidence" value="ECO:0007669"/>
    <property type="project" value="InterPro"/>
</dbReference>
<protein>
    <recommendedName>
        <fullName evidence="6">Metallo-beta-lactamase domain-containing protein</fullName>
    </recommendedName>
</protein>
<dbReference type="InterPro" id="IPR036866">
    <property type="entry name" value="RibonucZ/Hydroxyglut_hydro"/>
</dbReference>
<dbReference type="Gene3D" id="3.60.15.10">
    <property type="entry name" value="Ribonuclease Z/Hydroxyacylglutathione hydrolase-like"/>
    <property type="match status" value="1"/>
</dbReference>
<feature type="chain" id="PRO_5035172999" description="Metallo-beta-lactamase domain-containing protein" evidence="5">
    <location>
        <begin position="20"/>
        <end position="494"/>
    </location>
</feature>
<accession>A0A8J6M1I3</accession>
<keyword evidence="4" id="KW-0862">Zinc</keyword>
<sequence>MLKIPVNLCLLLFCFNCAAADKSELDLFIDKVVAQYGGDKLHNAQSLELVEHYNGFRMGQSYSFDRIDKVNYSAQTTILLPTQQVDFRWIRSAGADFSIQHQQFDGELGYQVDHKKQQVSQGGISLGNVDRNHLINLDAYLVWLLDRNRSNATDEGELRSPDGQLHKITFKAGNYPEMTLFIQSKSGTVLKMQRKHWLPNTYFVHEFSQHKRDKGVLYAASSYITRGGQPFSASSSRRLTINNQQTKNLTFPAFAILPSTKESGTSNAVDSATFISRKVADNLYQAGSGWGYSLFYDAGDYFVGIGGYKDLTKRFNAIQTLTKKSNPLKYQIFTHHHADHLGGVNEAVTLGAQLVTAQELIPAIRDAAATPIADNQFVLVDGVLHLADNKISVFPFNSDHAKMHLVAHFTPGNTLFSEDVYYSRQQQGSPQGYADLVRLNSAMQNAGVRVQHYAAAHSPRVLDQQDFEYSLANMAPESDKHCPETWSICQSYSF</sequence>
<evidence type="ECO:0000256" key="1">
    <source>
        <dbReference type="ARBA" id="ARBA00001947"/>
    </source>
</evidence>
<dbReference type="SUPFAM" id="SSF56281">
    <property type="entry name" value="Metallo-hydrolase/oxidoreductase"/>
    <property type="match status" value="1"/>
</dbReference>
<comment type="caution">
    <text evidence="7">The sequence shown here is derived from an EMBL/GenBank/DDBJ whole genome shotgun (WGS) entry which is preliminary data.</text>
</comment>
<name>A0A8J6M1I3_9ALTE</name>
<proteinExistence type="predicted"/>
<dbReference type="InterPro" id="IPR001018">
    <property type="entry name" value="Beta-lactamase_class-B_CS"/>
</dbReference>
<keyword evidence="3" id="KW-0378">Hydrolase</keyword>
<dbReference type="EMBL" id="JACNEP010000004">
    <property type="protein sequence ID" value="MBC3765503.1"/>
    <property type="molecule type" value="Genomic_DNA"/>
</dbReference>
<evidence type="ECO:0000259" key="6">
    <source>
        <dbReference type="SMART" id="SM00849"/>
    </source>
</evidence>
<evidence type="ECO:0000256" key="4">
    <source>
        <dbReference type="ARBA" id="ARBA00022833"/>
    </source>
</evidence>
<gene>
    <name evidence="7" type="ORF">H8B19_06420</name>
</gene>
<evidence type="ECO:0000256" key="5">
    <source>
        <dbReference type="SAM" id="SignalP"/>
    </source>
</evidence>
<keyword evidence="5" id="KW-0732">Signal</keyword>
<dbReference type="PROSITE" id="PS00743">
    <property type="entry name" value="BETA_LACTAMASE_B_1"/>
    <property type="match status" value="1"/>
</dbReference>